<organism evidence="7 8">
    <name type="scientific">Paraburkholderia tuberum</name>
    <dbReference type="NCBI Taxonomy" id="157910"/>
    <lineage>
        <taxon>Bacteria</taxon>
        <taxon>Pseudomonadati</taxon>
        <taxon>Pseudomonadota</taxon>
        <taxon>Betaproteobacteria</taxon>
        <taxon>Burkholderiales</taxon>
        <taxon>Burkholderiaceae</taxon>
        <taxon>Paraburkholderia</taxon>
    </lineage>
</organism>
<name>A0A1H1KL62_9BURK</name>
<dbReference type="EMBL" id="FNKX01000005">
    <property type="protein sequence ID" value="SDR63068.1"/>
    <property type="molecule type" value="Genomic_DNA"/>
</dbReference>
<evidence type="ECO:0000256" key="5">
    <source>
        <dbReference type="ARBA" id="ARBA00023136"/>
    </source>
</evidence>
<dbReference type="GO" id="GO:0009246">
    <property type="term" value="P:enterobacterial common antigen biosynthetic process"/>
    <property type="evidence" value="ECO:0007669"/>
    <property type="project" value="InterPro"/>
</dbReference>
<evidence type="ECO:0000256" key="1">
    <source>
        <dbReference type="ARBA" id="ARBA00022475"/>
    </source>
</evidence>
<feature type="transmembrane region" description="Helical" evidence="6">
    <location>
        <begin position="148"/>
        <end position="168"/>
    </location>
</feature>
<dbReference type="STRING" id="157910.SAMN05445850_8605"/>
<feature type="transmembrane region" description="Helical" evidence="6">
    <location>
        <begin position="24"/>
        <end position="47"/>
    </location>
</feature>
<dbReference type="InterPro" id="IPR010691">
    <property type="entry name" value="WzyE"/>
</dbReference>
<reference evidence="8" key="1">
    <citation type="submission" date="2016-10" db="EMBL/GenBank/DDBJ databases">
        <authorList>
            <person name="Varghese N."/>
            <person name="Submissions S."/>
        </authorList>
    </citation>
    <scope>NUCLEOTIDE SEQUENCE [LARGE SCALE GENOMIC DNA]</scope>
    <source>
        <strain evidence="8">DUS833</strain>
    </source>
</reference>
<keyword evidence="8" id="KW-1185">Reference proteome</keyword>
<dbReference type="Pfam" id="PF06899">
    <property type="entry name" value="WzyE"/>
    <property type="match status" value="1"/>
</dbReference>
<feature type="transmembrane region" description="Helical" evidence="6">
    <location>
        <begin position="222"/>
        <end position="242"/>
    </location>
</feature>
<feature type="transmembrane region" description="Helical" evidence="6">
    <location>
        <begin position="175"/>
        <end position="193"/>
    </location>
</feature>
<feature type="transmembrane region" description="Helical" evidence="6">
    <location>
        <begin position="337"/>
        <end position="355"/>
    </location>
</feature>
<gene>
    <name evidence="7" type="ORF">SAMN05445850_8605</name>
</gene>
<keyword evidence="4 6" id="KW-1133">Transmembrane helix</keyword>
<proteinExistence type="predicted"/>
<keyword evidence="3 6" id="KW-0812">Transmembrane</keyword>
<dbReference type="AlphaFoldDB" id="A0A1H1KL62"/>
<evidence type="ECO:0000313" key="8">
    <source>
        <dbReference type="Proteomes" id="UP000199365"/>
    </source>
</evidence>
<protein>
    <submittedName>
        <fullName evidence="7">WzyE protein</fullName>
    </submittedName>
</protein>
<accession>A0A1H1KL62</accession>
<sequence length="379" mass="42453">MDFFIFFVCTAALLFFYRQWRNHVGFVFFSITAAYVISILWVPYFAICNVVLNAGWKAPVQGWEFSLVGGTFCSAVCLASFAKVAFPFRPSSRSLAKLARFGSSAKGRVYIFVGLAVGIFAMVVLGTSKGITLSVGNYGSRFEANAGTGIFSIFSYVVVSVAVVRLACSPHRSTVLTSLMISVAYGMILFLTLGGERNYLVAAVAPVLLLSYMLRIIDGKRLLFFVFLCVVGITGLAFVRYGDRITSGVWLLVATYTRDTVFPVESLETIFHRDHLKFVGFEFFFEQFYSIIPRFMWPGKPIYLDTIAYYFTEHVYDYGKGLVIAPTGIGSLYLMGGWLYVIIGVNIVIGIFFILDYLIFNCNTLFFVSLWPTVFFFVL</sequence>
<evidence type="ECO:0000256" key="6">
    <source>
        <dbReference type="SAM" id="Phobius"/>
    </source>
</evidence>
<feature type="transmembrane region" description="Helical" evidence="6">
    <location>
        <begin position="362"/>
        <end position="378"/>
    </location>
</feature>
<feature type="transmembrane region" description="Helical" evidence="6">
    <location>
        <begin position="109"/>
        <end position="128"/>
    </location>
</feature>
<evidence type="ECO:0000256" key="3">
    <source>
        <dbReference type="ARBA" id="ARBA00022692"/>
    </source>
</evidence>
<keyword evidence="5 6" id="KW-0472">Membrane</keyword>
<evidence type="ECO:0000313" key="7">
    <source>
        <dbReference type="EMBL" id="SDR63068.1"/>
    </source>
</evidence>
<keyword evidence="1" id="KW-1003">Cell membrane</keyword>
<feature type="transmembrane region" description="Helical" evidence="6">
    <location>
        <begin position="67"/>
        <end position="88"/>
    </location>
</feature>
<feature type="transmembrane region" description="Helical" evidence="6">
    <location>
        <begin position="199"/>
        <end position="217"/>
    </location>
</feature>
<dbReference type="Proteomes" id="UP000199365">
    <property type="component" value="Unassembled WGS sequence"/>
</dbReference>
<dbReference type="GO" id="GO:0016020">
    <property type="term" value="C:membrane"/>
    <property type="evidence" value="ECO:0007669"/>
    <property type="project" value="InterPro"/>
</dbReference>
<evidence type="ECO:0000256" key="4">
    <source>
        <dbReference type="ARBA" id="ARBA00022989"/>
    </source>
</evidence>
<dbReference type="RefSeq" id="WP_090812923.1">
    <property type="nucleotide sequence ID" value="NZ_FNKX01000005.1"/>
</dbReference>
<evidence type="ECO:0000256" key="2">
    <source>
        <dbReference type="ARBA" id="ARBA00022519"/>
    </source>
</evidence>
<keyword evidence="2" id="KW-0997">Cell inner membrane</keyword>